<dbReference type="SUPFAM" id="SSF117987">
    <property type="entry name" value="CRISPR-associated protein"/>
    <property type="match status" value="2"/>
</dbReference>
<evidence type="ECO:0000256" key="1">
    <source>
        <dbReference type="SAM" id="MobiDB-lite"/>
    </source>
</evidence>
<dbReference type="InterPro" id="IPR010179">
    <property type="entry name" value="CRISPR-assoc_prot_Cse3"/>
</dbReference>
<evidence type="ECO:0000313" key="2">
    <source>
        <dbReference type="EMBL" id="RGD58050.1"/>
    </source>
</evidence>
<sequence>MTYLSRVRINPLRAASRTLLANPRALHGAVTAGIPDTEPGDRILWRLDADHPRRPMLLVLTPSKPDWTHIVEQAGWPDADGEHYAIRDYSPLLGQLAVGREFAFRLKASPVQNTSKPEKPSAHHTKTAAELHHRSYRLAHRTAAQQLAWFLDRTERWGFTVPEARTDHPAPGLEPSDSDAPAHARPAHEVRITDRSRSTFTKPGTRTAVTLTTATFEGRLRISDPALLQTALLGGIGPSKAYGCGLLTLAPLPAGAR</sequence>
<feature type="compositionally biased region" description="Basic and acidic residues" evidence="1">
    <location>
        <begin position="116"/>
        <end position="130"/>
    </location>
</feature>
<feature type="compositionally biased region" description="Basic and acidic residues" evidence="1">
    <location>
        <begin position="180"/>
        <end position="189"/>
    </location>
</feature>
<dbReference type="Pfam" id="PF08798">
    <property type="entry name" value="CRISPR_assoc"/>
    <property type="match status" value="1"/>
</dbReference>
<feature type="region of interest" description="Disordered" evidence="1">
    <location>
        <begin position="165"/>
        <end position="189"/>
    </location>
</feature>
<dbReference type="AlphaFoldDB" id="A0A372ZRL7"/>
<dbReference type="CDD" id="cd09727">
    <property type="entry name" value="Cas6_I-E"/>
    <property type="match status" value="1"/>
</dbReference>
<dbReference type="RefSeq" id="WP_117486719.1">
    <property type="nucleotide sequence ID" value="NZ_QVIG01000001.1"/>
</dbReference>
<dbReference type="Gene3D" id="3.30.70.1200">
    <property type="entry name" value="Crispr-associated protein, domain 1"/>
    <property type="match status" value="1"/>
</dbReference>
<reference evidence="2 3" key="1">
    <citation type="submission" date="2018-08" db="EMBL/GenBank/DDBJ databases">
        <title>Diversity &amp; Physiological Properties of Lignin-Decomposing Actinobacteria from Soil.</title>
        <authorList>
            <person name="Roh S.G."/>
            <person name="Kim S.B."/>
        </authorList>
    </citation>
    <scope>NUCLEOTIDE SEQUENCE [LARGE SCALE GENOMIC DNA]</scope>
    <source>
        <strain evidence="2 3">MMS17-GH009</strain>
    </source>
</reference>
<name>A0A372ZRL7_9ACTN</name>
<protein>
    <submittedName>
        <fullName evidence="2">Type I-E CRISPR-associated protein Cas6/Cse3/CasE</fullName>
    </submittedName>
</protein>
<dbReference type="NCBIfam" id="TIGR01907">
    <property type="entry name" value="casE_Cse3"/>
    <property type="match status" value="1"/>
</dbReference>
<comment type="caution">
    <text evidence="2">The sequence shown here is derived from an EMBL/GenBank/DDBJ whole genome shotgun (WGS) entry which is preliminary data.</text>
</comment>
<dbReference type="Gene3D" id="3.30.70.1210">
    <property type="entry name" value="Crispr-associated protein, domain 2"/>
    <property type="match status" value="1"/>
</dbReference>
<dbReference type="Proteomes" id="UP000263377">
    <property type="component" value="Unassembled WGS sequence"/>
</dbReference>
<evidence type="ECO:0000313" key="3">
    <source>
        <dbReference type="Proteomes" id="UP000263377"/>
    </source>
</evidence>
<feature type="region of interest" description="Disordered" evidence="1">
    <location>
        <begin position="110"/>
        <end position="130"/>
    </location>
</feature>
<accession>A0A372ZRL7</accession>
<keyword evidence="3" id="KW-1185">Reference proteome</keyword>
<gene>
    <name evidence="2" type="primary">cas6e</name>
    <name evidence="2" type="ORF">DR950_09835</name>
</gene>
<dbReference type="EMBL" id="QVIG01000001">
    <property type="protein sequence ID" value="RGD58050.1"/>
    <property type="molecule type" value="Genomic_DNA"/>
</dbReference>
<dbReference type="SMART" id="SM01101">
    <property type="entry name" value="CRISPR_assoc"/>
    <property type="match status" value="1"/>
</dbReference>
<organism evidence="2 3">
    <name type="scientific">Kitasatospora xanthocidica</name>
    <dbReference type="NCBI Taxonomy" id="83382"/>
    <lineage>
        <taxon>Bacteria</taxon>
        <taxon>Bacillati</taxon>
        <taxon>Actinomycetota</taxon>
        <taxon>Actinomycetes</taxon>
        <taxon>Kitasatosporales</taxon>
        <taxon>Streptomycetaceae</taxon>
        <taxon>Kitasatospora</taxon>
    </lineage>
</organism>
<proteinExistence type="predicted"/>